<evidence type="ECO:0000313" key="3">
    <source>
        <dbReference type="EMBL" id="KAE8690538.1"/>
    </source>
</evidence>
<reference evidence="3" key="1">
    <citation type="submission" date="2019-09" db="EMBL/GenBank/DDBJ databases">
        <title>Draft genome information of white flower Hibiscus syriacus.</title>
        <authorList>
            <person name="Kim Y.-M."/>
        </authorList>
    </citation>
    <scope>NUCLEOTIDE SEQUENCE [LARGE SCALE GENOMIC DNA]</scope>
    <source>
        <strain evidence="3">YM2019G1</strain>
    </source>
</reference>
<proteinExistence type="predicted"/>
<dbReference type="Proteomes" id="UP000436088">
    <property type="component" value="Unassembled WGS sequence"/>
</dbReference>
<dbReference type="PRINTS" id="PR00364">
    <property type="entry name" value="DISEASERSIST"/>
</dbReference>
<organism evidence="3 4">
    <name type="scientific">Hibiscus syriacus</name>
    <name type="common">Rose of Sharon</name>
    <dbReference type="NCBI Taxonomy" id="106335"/>
    <lineage>
        <taxon>Eukaryota</taxon>
        <taxon>Viridiplantae</taxon>
        <taxon>Streptophyta</taxon>
        <taxon>Embryophyta</taxon>
        <taxon>Tracheophyta</taxon>
        <taxon>Spermatophyta</taxon>
        <taxon>Magnoliopsida</taxon>
        <taxon>eudicotyledons</taxon>
        <taxon>Gunneridae</taxon>
        <taxon>Pentapetalae</taxon>
        <taxon>rosids</taxon>
        <taxon>malvids</taxon>
        <taxon>Malvales</taxon>
        <taxon>Malvaceae</taxon>
        <taxon>Malvoideae</taxon>
        <taxon>Hibiscus</taxon>
    </lineage>
</organism>
<comment type="caution">
    <text evidence="3">The sequence shown here is derived from an EMBL/GenBank/DDBJ whole genome shotgun (WGS) entry which is preliminary data.</text>
</comment>
<dbReference type="InterPro" id="IPR002182">
    <property type="entry name" value="NB-ARC"/>
</dbReference>
<dbReference type="GO" id="GO:0006952">
    <property type="term" value="P:defense response"/>
    <property type="evidence" value="ECO:0007669"/>
    <property type="project" value="UniProtKB-KW"/>
</dbReference>
<evidence type="ECO:0000256" key="1">
    <source>
        <dbReference type="ARBA" id="ARBA00022821"/>
    </source>
</evidence>
<evidence type="ECO:0000313" key="4">
    <source>
        <dbReference type="Proteomes" id="UP000436088"/>
    </source>
</evidence>
<protein>
    <submittedName>
        <fullName evidence="3">Disease resistance protein RPP8 isoform 1</fullName>
    </submittedName>
</protein>
<gene>
    <name evidence="3" type="ORF">F3Y22_tig00110895pilonHSYRG00752</name>
</gene>
<dbReference type="Gene3D" id="3.40.50.300">
    <property type="entry name" value="P-loop containing nucleotide triphosphate hydrolases"/>
    <property type="match status" value="1"/>
</dbReference>
<dbReference type="SUPFAM" id="SSF52540">
    <property type="entry name" value="P-loop containing nucleoside triphosphate hydrolases"/>
    <property type="match status" value="1"/>
</dbReference>
<dbReference type="InterPro" id="IPR042197">
    <property type="entry name" value="Apaf_helical"/>
</dbReference>
<dbReference type="Gene3D" id="1.10.8.430">
    <property type="entry name" value="Helical domain of apoptotic protease-activating factors"/>
    <property type="match status" value="1"/>
</dbReference>
<dbReference type="InterPro" id="IPR027417">
    <property type="entry name" value="P-loop_NTPase"/>
</dbReference>
<sequence length="311" mass="34920">MLVEGRRPQAGTRRTFPQSGVGMEIRGLAYDAEDVIDYFILKLAHRGALGIPGDGAGSSSVTGMQQRLRRTFSHVEEEDVINLEVNTKDVLSQLMTEEDRSHAVVSIVGMGGIGKTTLARKVYRHVDVKRHFDFLAWVSISQQCNPREVLHEFLMKVQPGGESINKMNENQLIKNLSDVLKEKLYLVVLDDIWRIEDWDILKPPFPRGEKGSKILFTTRNKDVALLADPCNSPIELPFLTDDESWKLFIRKALPRNKTDPHACSKAFEKLGREMVKKCGGLPLAIVVLGGLLATRHRAGGRWFTETSSKDT</sequence>
<dbReference type="PANTHER" id="PTHR36766:SF30">
    <property type="entry name" value="TIR-NBS TYPE DISEASE RESISTANCE PROTEIN-RELATED"/>
    <property type="match status" value="1"/>
</dbReference>
<dbReference type="AlphaFoldDB" id="A0A6A2ZF83"/>
<dbReference type="GO" id="GO:0043531">
    <property type="term" value="F:ADP binding"/>
    <property type="evidence" value="ECO:0007669"/>
    <property type="project" value="InterPro"/>
</dbReference>
<dbReference type="FunFam" id="3.40.50.300:FF:001091">
    <property type="entry name" value="Probable disease resistance protein At1g61300"/>
    <property type="match status" value="1"/>
</dbReference>
<dbReference type="Pfam" id="PF00931">
    <property type="entry name" value="NB-ARC"/>
    <property type="match status" value="1"/>
</dbReference>
<evidence type="ECO:0000259" key="2">
    <source>
        <dbReference type="Pfam" id="PF00931"/>
    </source>
</evidence>
<accession>A0A6A2ZF83</accession>
<dbReference type="PANTHER" id="PTHR36766">
    <property type="entry name" value="PLANT BROAD-SPECTRUM MILDEW RESISTANCE PROTEIN RPW8"/>
    <property type="match status" value="1"/>
</dbReference>
<keyword evidence="4" id="KW-1185">Reference proteome</keyword>
<keyword evidence="1" id="KW-0611">Plant defense</keyword>
<name>A0A6A2ZF83_HIBSY</name>
<feature type="domain" description="NB-ARC" evidence="2">
    <location>
        <begin position="87"/>
        <end position="256"/>
    </location>
</feature>
<dbReference type="EMBL" id="VEPZ02001152">
    <property type="protein sequence ID" value="KAE8690538.1"/>
    <property type="molecule type" value="Genomic_DNA"/>
</dbReference>